<accession>A0A9J6QM58</accession>
<sequence length="320" mass="34266">MKKKVLSGLLGAAVLAVLLWGCGEGDSAPSLVNTMRFDADRFQKIELDYDADDIRLFAGEQEQVVVKEYLSRDKEKYYGQRLETERSLLVSEGKRPLLSDFDSYIELYIPKNYRGNLSLHSTSGTIETGPVTLMGNLKLDTTSGLIRASDLAANSIRIATTKGEIRGSGLTSETVTVVSTNGPVKLTRLETSLFVTETTGADTVIKDVSGKGDCRTKNGDLTIEGLKGGGTFVVSGDGSAEVNVMEVREDVDVTTKNGKLEIGLPEGLSCKFSASAKNGKITTPFDGSLAVEERNTAGIIGRSAKFSISLSSKNGDIMVK</sequence>
<keyword evidence="3" id="KW-1185">Reference proteome</keyword>
<gene>
    <name evidence="2" type="ORF">OBO34_07795</name>
</gene>
<evidence type="ECO:0000259" key="1">
    <source>
        <dbReference type="Pfam" id="PF13349"/>
    </source>
</evidence>
<dbReference type="Pfam" id="PF13349">
    <property type="entry name" value="DUF4097"/>
    <property type="match status" value="2"/>
</dbReference>
<dbReference type="EMBL" id="JAOSHN010000003">
    <property type="protein sequence ID" value="MCU7378257.1"/>
    <property type="molecule type" value="Genomic_DNA"/>
</dbReference>
<reference evidence="2" key="1">
    <citation type="submission" date="2022-09" db="EMBL/GenBank/DDBJ databases">
        <title>Culturomic study of gut microbiota in children with autism spectrum disorder.</title>
        <authorList>
            <person name="Efimov B.A."/>
            <person name="Chaplin A.V."/>
            <person name="Sokolova S.R."/>
            <person name="Pikina A.P."/>
            <person name="Korzhanova M."/>
            <person name="Belova V."/>
            <person name="Korostin D."/>
        </authorList>
    </citation>
    <scope>NUCLEOTIDE SEQUENCE</scope>
    <source>
        <strain evidence="2">ASD5510</strain>
    </source>
</reference>
<feature type="domain" description="DUF4097" evidence="1">
    <location>
        <begin position="214"/>
        <end position="319"/>
    </location>
</feature>
<comment type="caution">
    <text evidence="2">The sequence shown here is derived from an EMBL/GenBank/DDBJ whole genome shotgun (WGS) entry which is preliminary data.</text>
</comment>
<proteinExistence type="predicted"/>
<dbReference type="Proteomes" id="UP001065549">
    <property type="component" value="Unassembled WGS sequence"/>
</dbReference>
<evidence type="ECO:0000313" key="3">
    <source>
        <dbReference type="Proteomes" id="UP001065549"/>
    </source>
</evidence>
<dbReference type="RefSeq" id="WP_148395875.1">
    <property type="nucleotide sequence ID" value="NZ_JAOSHN010000003.1"/>
</dbReference>
<organism evidence="2 3">
    <name type="scientific">Hominibacterium faecale</name>
    <dbReference type="NCBI Taxonomy" id="2839743"/>
    <lineage>
        <taxon>Bacteria</taxon>
        <taxon>Bacillati</taxon>
        <taxon>Bacillota</taxon>
        <taxon>Clostridia</taxon>
        <taxon>Peptostreptococcales</taxon>
        <taxon>Anaerovoracaceae</taxon>
        <taxon>Hominibacterium</taxon>
    </lineage>
</organism>
<evidence type="ECO:0000313" key="2">
    <source>
        <dbReference type="EMBL" id="MCU7378257.1"/>
    </source>
</evidence>
<name>A0A9J6QM58_9FIRM</name>
<dbReference type="PANTHER" id="PTHR34094">
    <property type="match status" value="1"/>
</dbReference>
<dbReference type="InterPro" id="IPR025164">
    <property type="entry name" value="Toastrack_DUF4097"/>
</dbReference>
<dbReference type="AlphaFoldDB" id="A0A9J6QM58"/>
<protein>
    <submittedName>
        <fullName evidence="2">DUF4097 domain-containing protein</fullName>
    </submittedName>
</protein>
<dbReference type="PANTHER" id="PTHR34094:SF1">
    <property type="entry name" value="PROTEIN FAM185A"/>
    <property type="match status" value="1"/>
</dbReference>
<feature type="domain" description="DUF4097" evidence="1">
    <location>
        <begin position="43"/>
        <end position="200"/>
    </location>
</feature>